<organism evidence="2 3">
    <name type="scientific">Plectus sambesii</name>
    <dbReference type="NCBI Taxonomy" id="2011161"/>
    <lineage>
        <taxon>Eukaryota</taxon>
        <taxon>Metazoa</taxon>
        <taxon>Ecdysozoa</taxon>
        <taxon>Nematoda</taxon>
        <taxon>Chromadorea</taxon>
        <taxon>Plectida</taxon>
        <taxon>Plectina</taxon>
        <taxon>Plectoidea</taxon>
        <taxon>Plectidae</taxon>
        <taxon>Plectus</taxon>
    </lineage>
</organism>
<keyword evidence="2" id="KW-1185">Reference proteome</keyword>
<feature type="domain" description="MAM" evidence="1">
    <location>
        <begin position="23"/>
        <end position="178"/>
    </location>
</feature>
<dbReference type="Proteomes" id="UP000887566">
    <property type="component" value="Unplaced"/>
</dbReference>
<evidence type="ECO:0000313" key="2">
    <source>
        <dbReference type="Proteomes" id="UP000887566"/>
    </source>
</evidence>
<accession>A0A914VUI7</accession>
<dbReference type="SMART" id="SM00137">
    <property type="entry name" value="MAM"/>
    <property type="match status" value="1"/>
</dbReference>
<evidence type="ECO:0000313" key="3">
    <source>
        <dbReference type="WBParaSite" id="PSAMB.scaffold2429size23299.g17765.t1"/>
    </source>
</evidence>
<proteinExistence type="predicted"/>
<dbReference type="AlphaFoldDB" id="A0A914VUI7"/>
<sequence length="684" mass="75899">MGFFVTISELPYLPASESTVNTIFKLNCDFSSTCSWSSRGQTGDPWTLGTGSPDPLLWLAATGTMTVPSEPFTLIELRGAQGDRLMSDPIECQIGEGVFRFRYWVTSTVAVHVCAVDAIDGTRLCTRDLKKYPIPGQANITIRPPNINHPFQIGIFTNNGEGLAAVDDIFYNYTTCDISPALANNITELIFASSTLPTTQTTSISSTTTLPITTTSSIADAVSFVNGSNTEPLFDRRKSAFIDSTDALICDFTDSFPCRWGADSGDWASALKGALSESTLSRTRTVERPEFPSAIVLPGAAMFSSDPIRCQKGPGQLILRYWATDEVTLQVCVFGYQKTSTLTICSEFFGNKEPDYPTPKQVDFRSSINEPFTISIVPDWKESPSNNTNFLIIDEIAYLADICDTDQPLEHPTSTIRTTVKQFFEKTLQKEMFATTNAQTTSSAAIPMQNIVPLIPTFPATQTPRIFATTRRAKPSYATTRIYATTRRTKPNFATPRSRPTTAAVYFPTAAKKLETSACSLVNCRFDGSACNYLNNRVSTKKWKLKDEKYHYPLSKLTEIRPSNFNRQYITTILRPNDFAVLESPTFKITEDNFILFQYFRPVFGSTIRLCTSEDLNQQLINSGIPHVCPVVIPELSVDTAWQWNAVYVRIPKETTKFFLIAQNNGKSSAAPVALDNVRLSACR</sequence>
<evidence type="ECO:0000259" key="1">
    <source>
        <dbReference type="SMART" id="SM00137"/>
    </source>
</evidence>
<name>A0A914VUI7_9BILA</name>
<dbReference type="SUPFAM" id="SSF49899">
    <property type="entry name" value="Concanavalin A-like lectins/glucanases"/>
    <property type="match status" value="2"/>
</dbReference>
<dbReference type="InterPro" id="IPR013320">
    <property type="entry name" value="ConA-like_dom_sf"/>
</dbReference>
<dbReference type="Gene3D" id="2.60.120.200">
    <property type="match status" value="1"/>
</dbReference>
<protein>
    <submittedName>
        <fullName evidence="3">MAM domain-containing protein</fullName>
    </submittedName>
</protein>
<dbReference type="WBParaSite" id="PSAMB.scaffold2429size23299.g17765.t1">
    <property type="protein sequence ID" value="PSAMB.scaffold2429size23299.g17765.t1"/>
    <property type="gene ID" value="PSAMB.scaffold2429size23299.g17765"/>
</dbReference>
<dbReference type="GO" id="GO:0016020">
    <property type="term" value="C:membrane"/>
    <property type="evidence" value="ECO:0007669"/>
    <property type="project" value="InterPro"/>
</dbReference>
<reference evidence="3" key="1">
    <citation type="submission" date="2022-11" db="UniProtKB">
        <authorList>
            <consortium name="WormBaseParasite"/>
        </authorList>
    </citation>
    <scope>IDENTIFICATION</scope>
</reference>
<dbReference type="InterPro" id="IPR000998">
    <property type="entry name" value="MAM_dom"/>
</dbReference>